<dbReference type="SMART" id="SM01077">
    <property type="entry name" value="Cg6151-P"/>
    <property type="match status" value="1"/>
</dbReference>
<evidence type="ECO:0000256" key="8">
    <source>
        <dbReference type="ARBA" id="ARBA00022989"/>
    </source>
</evidence>
<keyword evidence="6" id="KW-0107">Calcium channel</keyword>
<keyword evidence="7 17" id="KW-0812">Transmembrane</keyword>
<evidence type="ECO:0000313" key="18">
    <source>
        <dbReference type="EMBL" id="RWS13404.1"/>
    </source>
</evidence>
<proteinExistence type="inferred from homology"/>
<gene>
    <name evidence="18" type="ORF">B4U79_11448</name>
</gene>
<evidence type="ECO:0000256" key="15">
    <source>
        <dbReference type="PROSITE-ProRule" id="PRU00497"/>
    </source>
</evidence>
<evidence type="ECO:0000313" key="19">
    <source>
        <dbReference type="Proteomes" id="UP000285301"/>
    </source>
</evidence>
<evidence type="ECO:0000256" key="16">
    <source>
        <dbReference type="SAM" id="MobiDB-lite"/>
    </source>
</evidence>
<feature type="region of interest" description="Disordered" evidence="16">
    <location>
        <begin position="266"/>
        <end position="353"/>
    </location>
</feature>
<dbReference type="GO" id="GO:0042302">
    <property type="term" value="F:structural constituent of cuticle"/>
    <property type="evidence" value="ECO:0007669"/>
    <property type="project" value="UniProtKB-UniRule"/>
</dbReference>
<evidence type="ECO:0000256" key="5">
    <source>
        <dbReference type="ARBA" id="ARBA00022568"/>
    </source>
</evidence>
<dbReference type="GO" id="GO:0005262">
    <property type="term" value="F:calcium channel activity"/>
    <property type="evidence" value="ECO:0007669"/>
    <property type="project" value="UniProtKB-KW"/>
</dbReference>
<comment type="similarity">
    <text evidence="2">Belongs to the calcium channel flower family.</text>
</comment>
<evidence type="ECO:0000256" key="1">
    <source>
        <dbReference type="ARBA" id="ARBA00004644"/>
    </source>
</evidence>
<keyword evidence="5" id="KW-0109">Calcium transport</keyword>
<feature type="compositionally biased region" description="Polar residues" evidence="16">
    <location>
        <begin position="286"/>
        <end position="296"/>
    </location>
</feature>
<sequence length="405" mass="43562">MATRTAGDQTQNANATTDIPWWLTFGARGVGTVAGSVSVFCGIINFIPTSFDCVLVGALLILEGLSMILIEAPCFCICLDFSYAPSKYFETKPHWLRALLYLCFAGLPLFICVDFTSLLSAGLLFFASALYLLMSLGKKATLSEMRMKATMSESPTSVLVMNEVPVDKSGPPKPSSNLQPIPSAKPAQQALIGILLLAALANCQEAGPEPYAYSFAASTDDGAVSTAEQTGDQNGRVVGFYTMDLPDGSKRRVDYEADENGFRARIATNELGTENKNPADIEFESSAPSPSQAVDTSSRRIPPPQPAPRPAPTTPRRPAPTPRPPAPRPPAPRPPAPRPPPPPAGGTVVRGEDGIEYVVVPVRKGETLREAIDELGLSSEEKPITLTQRQAQELIRRARRIRRSV</sequence>
<comment type="subunit">
    <text evidence="14">Homomultimer. Associates with the dally/ magu complex.</text>
</comment>
<dbReference type="InterPro" id="IPR019365">
    <property type="entry name" value="TVP18/Ca-channel_flower"/>
</dbReference>
<dbReference type="Pfam" id="PF00379">
    <property type="entry name" value="Chitin_bind_4"/>
    <property type="match status" value="1"/>
</dbReference>
<evidence type="ECO:0000256" key="7">
    <source>
        <dbReference type="ARBA" id="ARBA00022692"/>
    </source>
</evidence>
<organism evidence="18 19">
    <name type="scientific">Dinothrombium tinctorium</name>
    <dbReference type="NCBI Taxonomy" id="1965070"/>
    <lineage>
        <taxon>Eukaryota</taxon>
        <taxon>Metazoa</taxon>
        <taxon>Ecdysozoa</taxon>
        <taxon>Arthropoda</taxon>
        <taxon>Chelicerata</taxon>
        <taxon>Arachnida</taxon>
        <taxon>Acari</taxon>
        <taxon>Acariformes</taxon>
        <taxon>Trombidiformes</taxon>
        <taxon>Prostigmata</taxon>
        <taxon>Anystina</taxon>
        <taxon>Parasitengona</taxon>
        <taxon>Trombidioidea</taxon>
        <taxon>Trombidiidae</taxon>
        <taxon>Dinothrombium</taxon>
    </lineage>
</organism>
<evidence type="ECO:0000256" key="3">
    <source>
        <dbReference type="ARBA" id="ARBA00016120"/>
    </source>
</evidence>
<keyword evidence="5" id="KW-0813">Transport</keyword>
<comment type="subcellular location">
    <subcellularLocation>
        <location evidence="1">Cytoplasmic vesicle</location>
        <location evidence="1">Secretory vesicle</location>
        <location evidence="1">Synaptic vesicle membrane</location>
        <topology evidence="1">Multi-pass membrane protein</topology>
    </subcellularLocation>
    <subcellularLocation>
        <location evidence="13">Presynaptic cell membrane</location>
    </subcellularLocation>
</comment>
<reference evidence="18 19" key="1">
    <citation type="journal article" date="2018" name="Gigascience">
        <title>Genomes of trombidid mites reveal novel predicted allergens and laterally-transferred genes associated with secondary metabolism.</title>
        <authorList>
            <person name="Dong X."/>
            <person name="Chaisiri K."/>
            <person name="Xia D."/>
            <person name="Armstrong S.D."/>
            <person name="Fang Y."/>
            <person name="Donnelly M.J."/>
            <person name="Kadowaki T."/>
            <person name="McGarry J.W."/>
            <person name="Darby A.C."/>
            <person name="Makepeace B.L."/>
        </authorList>
    </citation>
    <scope>NUCLEOTIDE SEQUENCE [LARGE SCALE GENOMIC DNA]</scope>
    <source>
        <strain evidence="18">UoL-WK</strain>
    </source>
</reference>
<comment type="caution">
    <text evidence="18">The sequence shown here is derived from an EMBL/GenBank/DDBJ whole genome shotgun (WGS) entry which is preliminary data.</text>
</comment>
<feature type="transmembrane region" description="Helical" evidence="17">
    <location>
        <begin position="117"/>
        <end position="137"/>
    </location>
</feature>
<dbReference type="Proteomes" id="UP000285301">
    <property type="component" value="Unassembled WGS sequence"/>
</dbReference>
<dbReference type="InterPro" id="IPR000618">
    <property type="entry name" value="Insect_cuticle"/>
</dbReference>
<dbReference type="GO" id="GO:0016192">
    <property type="term" value="P:vesicle-mediated transport"/>
    <property type="evidence" value="ECO:0007669"/>
    <property type="project" value="TreeGrafter"/>
</dbReference>
<evidence type="ECO:0000256" key="4">
    <source>
        <dbReference type="ARBA" id="ARBA00022460"/>
    </source>
</evidence>
<dbReference type="AlphaFoldDB" id="A0A3S3P2H5"/>
<dbReference type="GO" id="GO:0030672">
    <property type="term" value="C:synaptic vesicle membrane"/>
    <property type="evidence" value="ECO:0007669"/>
    <property type="project" value="UniProtKB-SubCell"/>
</dbReference>
<dbReference type="PROSITE" id="PS00233">
    <property type="entry name" value="CHIT_BIND_RR_1"/>
    <property type="match status" value="1"/>
</dbReference>
<evidence type="ECO:0000256" key="10">
    <source>
        <dbReference type="ARBA" id="ARBA00023273"/>
    </source>
</evidence>
<accession>A0A3S3P2H5</accession>
<feature type="transmembrane region" description="Helical" evidence="17">
    <location>
        <begin position="59"/>
        <end position="83"/>
    </location>
</feature>
<keyword evidence="9 17" id="KW-0472">Membrane</keyword>
<name>A0A3S3P2H5_9ACAR</name>
<keyword evidence="5" id="KW-0106">Calcium</keyword>
<dbReference type="Pfam" id="PF10233">
    <property type="entry name" value="Cg6151-P"/>
    <property type="match status" value="1"/>
</dbReference>
<dbReference type="PANTHER" id="PTHR13314:SF2">
    <property type="entry name" value="CALCIUM CHANNEL FLOWER HOMOLOG"/>
    <property type="match status" value="1"/>
</dbReference>
<keyword evidence="4 15" id="KW-0193">Cuticle</keyword>
<evidence type="ECO:0000256" key="13">
    <source>
        <dbReference type="ARBA" id="ARBA00034111"/>
    </source>
</evidence>
<keyword evidence="12" id="KW-0968">Cytoplasmic vesicle</keyword>
<evidence type="ECO:0000256" key="11">
    <source>
        <dbReference type="ARBA" id="ARBA00023303"/>
    </source>
</evidence>
<evidence type="ECO:0000256" key="12">
    <source>
        <dbReference type="ARBA" id="ARBA00023329"/>
    </source>
</evidence>
<evidence type="ECO:0000256" key="17">
    <source>
        <dbReference type="SAM" id="Phobius"/>
    </source>
</evidence>
<feature type="compositionally biased region" description="Pro residues" evidence="16">
    <location>
        <begin position="301"/>
        <end position="344"/>
    </location>
</feature>
<keyword evidence="5" id="KW-0406">Ion transport</keyword>
<dbReference type="GO" id="GO:0042734">
    <property type="term" value="C:presynaptic membrane"/>
    <property type="evidence" value="ECO:0007669"/>
    <property type="project" value="UniProtKB-SubCell"/>
</dbReference>
<protein>
    <recommendedName>
        <fullName evidence="3">Calcium channel flower</fullName>
    </recommendedName>
</protein>
<evidence type="ECO:0000256" key="9">
    <source>
        <dbReference type="ARBA" id="ARBA00023136"/>
    </source>
</evidence>
<keyword evidence="8 17" id="KW-1133">Transmembrane helix</keyword>
<feature type="transmembrane region" description="Helical" evidence="17">
    <location>
        <begin position="95"/>
        <end position="111"/>
    </location>
</feature>
<evidence type="ECO:0000256" key="2">
    <source>
        <dbReference type="ARBA" id="ARBA00010023"/>
    </source>
</evidence>
<dbReference type="PROSITE" id="PS51155">
    <property type="entry name" value="CHIT_BIND_RR_2"/>
    <property type="match status" value="1"/>
</dbReference>
<dbReference type="InterPro" id="IPR031311">
    <property type="entry name" value="CHIT_BIND_RR_consensus"/>
</dbReference>
<keyword evidence="10" id="KW-0966">Cell projection</keyword>
<keyword evidence="11" id="KW-0407">Ion channel</keyword>
<dbReference type="OrthoDB" id="9934994at2759"/>
<evidence type="ECO:0000256" key="14">
    <source>
        <dbReference type="ARBA" id="ARBA00046506"/>
    </source>
</evidence>
<keyword evidence="19" id="KW-1185">Reference proteome</keyword>
<dbReference type="EMBL" id="NCKU01000999">
    <property type="protein sequence ID" value="RWS13404.1"/>
    <property type="molecule type" value="Genomic_DNA"/>
</dbReference>
<feature type="transmembrane region" description="Helical" evidence="17">
    <location>
        <begin position="21"/>
        <end position="47"/>
    </location>
</feature>
<evidence type="ECO:0000256" key="6">
    <source>
        <dbReference type="ARBA" id="ARBA00022673"/>
    </source>
</evidence>
<dbReference type="PANTHER" id="PTHR13314">
    <property type="entry name" value="CALCIUM CHANNEL FLOWER HOMOLOG"/>
    <property type="match status" value="1"/>
</dbReference>